<protein>
    <submittedName>
        <fullName evidence="2">Uncharacterized protein</fullName>
    </submittedName>
</protein>
<reference evidence="2" key="1">
    <citation type="journal article" date="2020" name="Nature">
        <title>Giant virus diversity and host interactions through global metagenomics.</title>
        <authorList>
            <person name="Schulz F."/>
            <person name="Roux S."/>
            <person name="Paez-Espino D."/>
            <person name="Jungbluth S."/>
            <person name="Walsh D.A."/>
            <person name="Denef V.J."/>
            <person name="McMahon K.D."/>
            <person name="Konstantinidis K.T."/>
            <person name="Eloe-Fadrosh E.A."/>
            <person name="Kyrpides N.C."/>
            <person name="Woyke T."/>
        </authorList>
    </citation>
    <scope>NUCLEOTIDE SEQUENCE</scope>
    <source>
        <strain evidence="2">GVMAG-M-3300021343-4</strain>
    </source>
</reference>
<keyword evidence="1" id="KW-0175">Coiled coil</keyword>
<feature type="coiled-coil region" evidence="1">
    <location>
        <begin position="39"/>
        <end position="87"/>
    </location>
</feature>
<evidence type="ECO:0000313" key="2">
    <source>
        <dbReference type="EMBL" id="QHT04819.1"/>
    </source>
</evidence>
<evidence type="ECO:0000256" key="1">
    <source>
        <dbReference type="SAM" id="Coils"/>
    </source>
</evidence>
<dbReference type="EMBL" id="MN739439">
    <property type="protein sequence ID" value="QHT04819.1"/>
    <property type="molecule type" value="Genomic_DNA"/>
</dbReference>
<name>A0A6C0CMA1_9ZZZZ</name>
<dbReference type="AlphaFoldDB" id="A0A6C0CMA1"/>
<accession>A0A6C0CMA1</accession>
<proteinExistence type="predicted"/>
<sequence length="89" mass="10210">MKLKYNTITYSEVMELLCEKTEDGYLVKSNLDLVVGHILNKVLEKLENSENALRELQEKNKQLQEKLENVENIANDALSVADEALRESD</sequence>
<organism evidence="2">
    <name type="scientific">viral metagenome</name>
    <dbReference type="NCBI Taxonomy" id="1070528"/>
    <lineage>
        <taxon>unclassified sequences</taxon>
        <taxon>metagenomes</taxon>
        <taxon>organismal metagenomes</taxon>
    </lineage>
</organism>